<feature type="region of interest" description="Disordered" evidence="1">
    <location>
        <begin position="346"/>
        <end position="365"/>
    </location>
</feature>
<proteinExistence type="predicted"/>
<feature type="region of interest" description="Disordered" evidence="1">
    <location>
        <begin position="387"/>
        <end position="407"/>
    </location>
</feature>
<reference evidence="2 3" key="1">
    <citation type="journal article" date="2018" name="Nat. Ecol. Evol.">
        <title>Pezizomycetes genomes reveal the molecular basis of ectomycorrhizal truffle lifestyle.</title>
        <authorList>
            <person name="Murat C."/>
            <person name="Payen T."/>
            <person name="Noel B."/>
            <person name="Kuo A."/>
            <person name="Morin E."/>
            <person name="Chen J."/>
            <person name="Kohler A."/>
            <person name="Krizsan K."/>
            <person name="Balestrini R."/>
            <person name="Da Silva C."/>
            <person name="Montanini B."/>
            <person name="Hainaut M."/>
            <person name="Levati E."/>
            <person name="Barry K.W."/>
            <person name="Belfiori B."/>
            <person name="Cichocki N."/>
            <person name="Clum A."/>
            <person name="Dockter R.B."/>
            <person name="Fauchery L."/>
            <person name="Guy J."/>
            <person name="Iotti M."/>
            <person name="Le Tacon F."/>
            <person name="Lindquist E.A."/>
            <person name="Lipzen A."/>
            <person name="Malagnac F."/>
            <person name="Mello A."/>
            <person name="Molinier V."/>
            <person name="Miyauchi S."/>
            <person name="Poulain J."/>
            <person name="Riccioni C."/>
            <person name="Rubini A."/>
            <person name="Sitrit Y."/>
            <person name="Splivallo R."/>
            <person name="Traeger S."/>
            <person name="Wang M."/>
            <person name="Zifcakova L."/>
            <person name="Wipf D."/>
            <person name="Zambonelli A."/>
            <person name="Paolocci F."/>
            <person name="Nowrousian M."/>
            <person name="Ottonello S."/>
            <person name="Baldrian P."/>
            <person name="Spatafora J.W."/>
            <person name="Henrissat B."/>
            <person name="Nagy L.G."/>
            <person name="Aury J.M."/>
            <person name="Wincker P."/>
            <person name="Grigoriev I.V."/>
            <person name="Bonfante P."/>
            <person name="Martin F.M."/>
        </authorList>
    </citation>
    <scope>NUCLEOTIDE SEQUENCE [LARGE SCALE GENOMIC DNA]</scope>
    <source>
        <strain evidence="2 3">RN42</strain>
    </source>
</reference>
<sequence>MADELWSHYTRKEFLDRTHQELVDVLSDFKESILKLLHAAPSHVFARFVWYLSEQDRRFFEEHSENPGLARRDRIEECMRRLYTWSVVLTGGVAHKALSAEKHFLDTTVRRITRLIISNANRWAAGSGGGMGFRVAETFESAQAMLNVSPDTDLDANCLETWFTETGLKELPWYTFCWDIEEEKGRLSRLIEDANDGSTDHMYNREYWACYLFPELLVANFTKNLVPKHTHYVVELHYFLRTLATIQKERFFDDDGGMNDSSDSEAKWGLLFMWRTIKAEIERQSIFVWDPTAATEMLVQFTKFTNEGSVAVTDMLGEVERLCGISEELSKQVDYALVVELARPAPTRKEGSSGETSPVQEVGGKPVRRGWNAVAQTFRTAINVYNDDDSRPCPEGGEPFELEYNKA</sequence>
<dbReference type="Proteomes" id="UP000275078">
    <property type="component" value="Unassembled WGS sequence"/>
</dbReference>
<gene>
    <name evidence="2" type="ORF">BJ508DRAFT_366839</name>
</gene>
<organism evidence="2 3">
    <name type="scientific">Ascobolus immersus RN42</name>
    <dbReference type="NCBI Taxonomy" id="1160509"/>
    <lineage>
        <taxon>Eukaryota</taxon>
        <taxon>Fungi</taxon>
        <taxon>Dikarya</taxon>
        <taxon>Ascomycota</taxon>
        <taxon>Pezizomycotina</taxon>
        <taxon>Pezizomycetes</taxon>
        <taxon>Pezizales</taxon>
        <taxon>Ascobolaceae</taxon>
        <taxon>Ascobolus</taxon>
    </lineage>
</organism>
<accession>A0A3N4HGM2</accession>
<evidence type="ECO:0000256" key="1">
    <source>
        <dbReference type="SAM" id="MobiDB-lite"/>
    </source>
</evidence>
<evidence type="ECO:0000313" key="3">
    <source>
        <dbReference type="Proteomes" id="UP000275078"/>
    </source>
</evidence>
<dbReference type="AlphaFoldDB" id="A0A3N4HGM2"/>
<protein>
    <submittedName>
        <fullName evidence="2">Uncharacterized protein</fullName>
    </submittedName>
</protein>
<dbReference type="EMBL" id="ML119829">
    <property type="protein sequence ID" value="RPA73213.1"/>
    <property type="molecule type" value="Genomic_DNA"/>
</dbReference>
<name>A0A3N4HGM2_ASCIM</name>
<evidence type="ECO:0000313" key="2">
    <source>
        <dbReference type="EMBL" id="RPA73213.1"/>
    </source>
</evidence>
<keyword evidence="3" id="KW-1185">Reference proteome</keyword>